<dbReference type="AlphaFoldDB" id="A0A1A9WFK8"/>
<accession>A0A1A9WFK8</accession>
<dbReference type="Proteomes" id="UP000091820">
    <property type="component" value="Unassembled WGS sequence"/>
</dbReference>
<keyword evidence="1" id="KW-0812">Transmembrane</keyword>
<name>A0A1A9WFK8_9MUSC</name>
<reference evidence="3" key="1">
    <citation type="submission" date="2014-03" db="EMBL/GenBank/DDBJ databases">
        <authorList>
            <person name="Aksoy S."/>
            <person name="Warren W."/>
            <person name="Wilson R.K."/>
        </authorList>
    </citation>
    <scope>NUCLEOTIDE SEQUENCE [LARGE SCALE GENOMIC DNA]</scope>
    <source>
        <strain evidence="3">IAEA</strain>
    </source>
</reference>
<reference evidence="2" key="2">
    <citation type="submission" date="2020-05" db="UniProtKB">
        <authorList>
            <consortium name="EnsemblMetazoa"/>
        </authorList>
    </citation>
    <scope>IDENTIFICATION</scope>
    <source>
        <strain evidence="2">IAEA</strain>
    </source>
</reference>
<keyword evidence="1" id="KW-1133">Transmembrane helix</keyword>
<sequence length="156" mass="18690">MPQNKILSRALITANAYWHSLRAIFQTHHHRHHQHLRSHHLNIFSNDDADDDDGKQNAVTEIPGNDTINFRFNFSEYRLNESDGLRINLSYKSLYWKHLQPFYRQPNDISPHYFCDKKISRSIRKGAVHSILWIWFFFVGFRSYYCAALRFSSIKY</sequence>
<feature type="transmembrane region" description="Helical" evidence="1">
    <location>
        <begin position="127"/>
        <end position="145"/>
    </location>
</feature>
<dbReference type="EnsemblMetazoa" id="GBRI017936-RA">
    <property type="protein sequence ID" value="GBRI017936-PA"/>
    <property type="gene ID" value="GBRI017936"/>
</dbReference>
<organism evidence="2 3">
    <name type="scientific">Glossina brevipalpis</name>
    <dbReference type="NCBI Taxonomy" id="37001"/>
    <lineage>
        <taxon>Eukaryota</taxon>
        <taxon>Metazoa</taxon>
        <taxon>Ecdysozoa</taxon>
        <taxon>Arthropoda</taxon>
        <taxon>Hexapoda</taxon>
        <taxon>Insecta</taxon>
        <taxon>Pterygota</taxon>
        <taxon>Neoptera</taxon>
        <taxon>Endopterygota</taxon>
        <taxon>Diptera</taxon>
        <taxon>Brachycera</taxon>
        <taxon>Muscomorpha</taxon>
        <taxon>Hippoboscoidea</taxon>
        <taxon>Glossinidae</taxon>
        <taxon>Glossina</taxon>
    </lineage>
</organism>
<keyword evidence="3" id="KW-1185">Reference proteome</keyword>
<keyword evidence="1" id="KW-0472">Membrane</keyword>
<evidence type="ECO:0000313" key="2">
    <source>
        <dbReference type="EnsemblMetazoa" id="GBRI017936-PA"/>
    </source>
</evidence>
<protein>
    <submittedName>
        <fullName evidence="2">Uncharacterized protein</fullName>
    </submittedName>
</protein>
<proteinExistence type="predicted"/>
<dbReference type="VEuPathDB" id="VectorBase:GBRI017936"/>
<evidence type="ECO:0000313" key="3">
    <source>
        <dbReference type="Proteomes" id="UP000091820"/>
    </source>
</evidence>
<evidence type="ECO:0000256" key="1">
    <source>
        <dbReference type="SAM" id="Phobius"/>
    </source>
</evidence>